<dbReference type="RefSeq" id="XP_062743153.1">
    <property type="nucleotide sequence ID" value="XM_062889628.1"/>
</dbReference>
<name>A0ABR0GEQ9_9PEZI</name>
<keyword evidence="2" id="KW-1185">Reference proteome</keyword>
<dbReference type="Proteomes" id="UP001323405">
    <property type="component" value="Unassembled WGS sequence"/>
</dbReference>
<dbReference type="GeneID" id="87909535"/>
<organism evidence="1 2">
    <name type="scientific">Podospora pseudocomata</name>
    <dbReference type="NCBI Taxonomy" id="2093779"/>
    <lineage>
        <taxon>Eukaryota</taxon>
        <taxon>Fungi</taxon>
        <taxon>Dikarya</taxon>
        <taxon>Ascomycota</taxon>
        <taxon>Pezizomycotina</taxon>
        <taxon>Sordariomycetes</taxon>
        <taxon>Sordariomycetidae</taxon>
        <taxon>Sordariales</taxon>
        <taxon>Podosporaceae</taxon>
        <taxon>Podospora</taxon>
    </lineage>
</organism>
<evidence type="ECO:0000313" key="2">
    <source>
        <dbReference type="Proteomes" id="UP001323405"/>
    </source>
</evidence>
<gene>
    <name evidence="1" type="ORF">QC762_401715</name>
</gene>
<proteinExistence type="predicted"/>
<comment type="caution">
    <text evidence="1">The sequence shown here is derived from an EMBL/GenBank/DDBJ whole genome shotgun (WGS) entry which is preliminary data.</text>
</comment>
<accession>A0ABR0GEQ9</accession>
<protein>
    <submittedName>
        <fullName evidence="1">Uncharacterized protein</fullName>
    </submittedName>
</protein>
<sequence length="83" mass="9022">MLTPSRASTRQITAIASQGLGICAAHMEQSTMGKVQWQITLSNSHGLSASIPRNPGLALNQYVNGFFLGAKITRTKYRCIKMP</sequence>
<reference evidence="1 2" key="1">
    <citation type="journal article" date="2023" name="bioRxiv">
        <title>High-quality genome assemblies of four members of thePodospora anserinaspecies complex.</title>
        <authorList>
            <person name="Ament-Velasquez S.L."/>
            <person name="Vogan A.A."/>
            <person name="Wallerman O."/>
            <person name="Hartmann F."/>
            <person name="Gautier V."/>
            <person name="Silar P."/>
            <person name="Giraud T."/>
            <person name="Johannesson H."/>
        </authorList>
    </citation>
    <scope>NUCLEOTIDE SEQUENCE [LARGE SCALE GENOMIC DNA]</scope>
    <source>
        <strain evidence="1 2">CBS 415.72m</strain>
    </source>
</reference>
<dbReference type="EMBL" id="JAFFHA010000006">
    <property type="protein sequence ID" value="KAK4654178.1"/>
    <property type="molecule type" value="Genomic_DNA"/>
</dbReference>
<evidence type="ECO:0000313" key="1">
    <source>
        <dbReference type="EMBL" id="KAK4654178.1"/>
    </source>
</evidence>